<accession>A0ABT4YSC5</accession>
<evidence type="ECO:0000313" key="3">
    <source>
        <dbReference type="Proteomes" id="UP001210678"/>
    </source>
</evidence>
<comment type="caution">
    <text evidence="2">The sequence shown here is derived from an EMBL/GenBank/DDBJ whole genome shotgun (WGS) entry which is preliminary data.</text>
</comment>
<gene>
    <name evidence="2" type="ORF">PGX00_11740</name>
</gene>
<dbReference type="EMBL" id="JAQLOI010000001">
    <property type="protein sequence ID" value="MDB1124290.1"/>
    <property type="molecule type" value="Genomic_DNA"/>
</dbReference>
<feature type="transmembrane region" description="Helical" evidence="1">
    <location>
        <begin position="74"/>
        <end position="102"/>
    </location>
</feature>
<dbReference type="Proteomes" id="UP001210678">
    <property type="component" value="Unassembled WGS sequence"/>
</dbReference>
<organism evidence="2 3">
    <name type="scientific">Vibrio algarum</name>
    <dbReference type="NCBI Taxonomy" id="3020714"/>
    <lineage>
        <taxon>Bacteria</taxon>
        <taxon>Pseudomonadati</taxon>
        <taxon>Pseudomonadota</taxon>
        <taxon>Gammaproteobacteria</taxon>
        <taxon>Vibrionales</taxon>
        <taxon>Vibrionaceae</taxon>
        <taxon>Vibrio</taxon>
    </lineage>
</organism>
<sequence>MKIKGRDLKFKLAGMGLLIAPILGGLVQKYEVLSYGEIAGALFACCLIFIANLTPKFIRILWVNHSKFKKHYVVSQLIVLVFSIIIPIQYIFIIVMPLYIYIGDLAIKSLEEL</sequence>
<feature type="transmembrane region" description="Helical" evidence="1">
    <location>
        <begin position="34"/>
        <end position="53"/>
    </location>
</feature>
<dbReference type="RefSeq" id="WP_272136467.1">
    <property type="nucleotide sequence ID" value="NZ_JAQLOI010000001.1"/>
</dbReference>
<protein>
    <submittedName>
        <fullName evidence="2">Uncharacterized protein</fullName>
    </submittedName>
</protein>
<evidence type="ECO:0000313" key="2">
    <source>
        <dbReference type="EMBL" id="MDB1124290.1"/>
    </source>
</evidence>
<name>A0ABT4YSC5_9VIBR</name>
<keyword evidence="1" id="KW-0812">Transmembrane</keyword>
<feature type="transmembrane region" description="Helical" evidence="1">
    <location>
        <begin position="12"/>
        <end position="28"/>
    </location>
</feature>
<keyword evidence="1" id="KW-0472">Membrane</keyword>
<keyword evidence="1" id="KW-1133">Transmembrane helix</keyword>
<reference evidence="2 3" key="1">
    <citation type="submission" date="2023-01" db="EMBL/GenBank/DDBJ databases">
        <title>Vibrio sp. KJ40-1 sp.nov, isolated from marine algae.</title>
        <authorList>
            <person name="Butt M."/>
            <person name="Kim J.M.J."/>
            <person name="Jeon C.O.C."/>
        </authorList>
    </citation>
    <scope>NUCLEOTIDE SEQUENCE [LARGE SCALE GENOMIC DNA]</scope>
    <source>
        <strain evidence="2 3">KJ40-1</strain>
    </source>
</reference>
<proteinExistence type="predicted"/>
<keyword evidence="3" id="KW-1185">Reference proteome</keyword>
<evidence type="ECO:0000256" key="1">
    <source>
        <dbReference type="SAM" id="Phobius"/>
    </source>
</evidence>